<keyword evidence="3" id="KW-1185">Reference proteome</keyword>
<name>I4AIQ4_BERLS</name>
<dbReference type="OrthoDB" id="9809324at2"/>
<dbReference type="EMBL" id="CP003345">
    <property type="protein sequence ID" value="AFM03839.1"/>
    <property type="molecule type" value="Genomic_DNA"/>
</dbReference>
<protein>
    <recommendedName>
        <fullName evidence="1">ATPase AAA-type core domain-containing protein</fullName>
    </recommendedName>
</protein>
<feature type="domain" description="ATPase AAA-type core" evidence="1">
    <location>
        <begin position="47"/>
        <end position="365"/>
    </location>
</feature>
<reference evidence="3" key="1">
    <citation type="submission" date="2012-06" db="EMBL/GenBank/DDBJ databases">
        <title>The complete genome of Flexibacter litoralis DSM 6794.</title>
        <authorList>
            <person name="Lucas S."/>
            <person name="Copeland A."/>
            <person name="Lapidus A."/>
            <person name="Glavina del Rio T."/>
            <person name="Dalin E."/>
            <person name="Tice H."/>
            <person name="Bruce D."/>
            <person name="Goodwin L."/>
            <person name="Pitluck S."/>
            <person name="Peters L."/>
            <person name="Ovchinnikova G."/>
            <person name="Lu M."/>
            <person name="Kyrpides N."/>
            <person name="Mavromatis K."/>
            <person name="Ivanova N."/>
            <person name="Brettin T."/>
            <person name="Detter J.C."/>
            <person name="Han C."/>
            <person name="Larimer F."/>
            <person name="Land M."/>
            <person name="Hauser L."/>
            <person name="Markowitz V."/>
            <person name="Cheng J.-F."/>
            <person name="Hugenholtz P."/>
            <person name="Woyke T."/>
            <person name="Wu D."/>
            <person name="Spring S."/>
            <person name="Lang E."/>
            <person name="Kopitz M."/>
            <person name="Brambilla E."/>
            <person name="Klenk H.-P."/>
            <person name="Eisen J.A."/>
        </authorList>
    </citation>
    <scope>NUCLEOTIDE SEQUENCE [LARGE SCALE GENOMIC DNA]</scope>
    <source>
        <strain evidence="3">ATCC 23117 / DSM 6794 / NBRC 15988 / NCIMB 1366 / Sio-4</strain>
    </source>
</reference>
<evidence type="ECO:0000259" key="1">
    <source>
        <dbReference type="Pfam" id="PF13304"/>
    </source>
</evidence>
<accession>I4AIQ4</accession>
<sequence>MLIQFTVSNYKTFAEETKISLVASKDSKYRDTNVFDSNFKYDLLKTTVIYGANASGKTKFFEALDFMKKNIFNSANYQSTKKINATPFRLNTQKINEPSLFELIFIENNIMYRYGFEITTEKVVSEWLFMRQNNSRPKEIELFYREGQEFEFHSTKFKIKDLIENNRIKTNSLLLSIADANNVEYATKVFNWVARKLKIISGLKMDNYLAYTVRELENDIKKRNILNFLKEADLDIIDLLPKTSNISDLPKQLQEIIANNKGSEEYEVFSDVITSKKQYNENNSFVGLEEFSMDNDESSGTRKYFALATPILDVLQKGLVLFVDELDASLHPNLTKKIIELFHSKETNPKNAQLIFNTHNTNLLNPNSKLFRRDQIWFVKKDHYGAASLYSLADFKTDEVRKEDNYEKDYIAGQYGAIPYLGDFETLKNRENGN</sequence>
<dbReference type="Pfam" id="PF13304">
    <property type="entry name" value="AAA_21"/>
    <property type="match status" value="1"/>
</dbReference>
<dbReference type="PANTHER" id="PTHR40396">
    <property type="entry name" value="ATPASE-LIKE PROTEIN"/>
    <property type="match status" value="1"/>
</dbReference>
<dbReference type="GO" id="GO:0016887">
    <property type="term" value="F:ATP hydrolysis activity"/>
    <property type="evidence" value="ECO:0007669"/>
    <property type="project" value="InterPro"/>
</dbReference>
<dbReference type="GO" id="GO:0005524">
    <property type="term" value="F:ATP binding"/>
    <property type="evidence" value="ECO:0007669"/>
    <property type="project" value="InterPro"/>
</dbReference>
<evidence type="ECO:0000313" key="3">
    <source>
        <dbReference type="Proteomes" id="UP000006054"/>
    </source>
</evidence>
<dbReference type="SUPFAM" id="SSF52540">
    <property type="entry name" value="P-loop containing nucleoside triphosphate hydrolases"/>
    <property type="match status" value="1"/>
</dbReference>
<dbReference type="HOGENOM" id="CLU_046693_2_0_10"/>
<dbReference type="InterPro" id="IPR027417">
    <property type="entry name" value="P-loop_NTPase"/>
</dbReference>
<dbReference type="Proteomes" id="UP000006054">
    <property type="component" value="Chromosome"/>
</dbReference>
<gene>
    <name evidence="2" type="ordered locus">Fleli_1411</name>
</gene>
<dbReference type="STRING" id="880071.Fleli_1411"/>
<evidence type="ECO:0000313" key="2">
    <source>
        <dbReference type="EMBL" id="AFM03839.1"/>
    </source>
</evidence>
<dbReference type="eggNOG" id="COG1106">
    <property type="taxonomic scope" value="Bacteria"/>
</dbReference>
<proteinExistence type="predicted"/>
<dbReference type="RefSeq" id="WP_014797296.1">
    <property type="nucleotide sequence ID" value="NC_018018.1"/>
</dbReference>
<dbReference type="PANTHER" id="PTHR40396:SF1">
    <property type="entry name" value="ATPASE AAA-TYPE CORE DOMAIN-CONTAINING PROTEIN"/>
    <property type="match status" value="1"/>
</dbReference>
<dbReference type="InterPro" id="IPR003959">
    <property type="entry name" value="ATPase_AAA_core"/>
</dbReference>
<dbReference type="Gene3D" id="3.40.50.300">
    <property type="entry name" value="P-loop containing nucleotide triphosphate hydrolases"/>
    <property type="match status" value="1"/>
</dbReference>
<dbReference type="AlphaFoldDB" id="I4AIQ4"/>
<organism evidence="2 3">
    <name type="scientific">Bernardetia litoralis (strain ATCC 23117 / DSM 6794 / NBRC 15988 / NCIMB 1366 / Fx l1 / Sio-4)</name>
    <name type="common">Flexibacter litoralis</name>
    <dbReference type="NCBI Taxonomy" id="880071"/>
    <lineage>
        <taxon>Bacteria</taxon>
        <taxon>Pseudomonadati</taxon>
        <taxon>Bacteroidota</taxon>
        <taxon>Cytophagia</taxon>
        <taxon>Cytophagales</taxon>
        <taxon>Bernardetiaceae</taxon>
        <taxon>Bernardetia</taxon>
    </lineage>
</organism>
<dbReference type="KEGG" id="fli:Fleli_1411"/>